<comment type="similarity">
    <text evidence="1">Belongs to the GDA1/CD39 NTPase family.</text>
</comment>
<keyword evidence="5" id="KW-1185">Reference proteome</keyword>
<sequence length="481" mass="53715">MKMMIWSWKFIPLIFGITFFVAFVASFVNEIPSTSDEINADLSPELIVEEAHEQRFFAAVIDAGSTGTRLHLFEFRHSLITDSAPFELVQEVFKEVKPGLSSFASEPKEAANSVKELLSHAKNVIPSRLLSHTPIIVQATAGLRLLPNNEAENIIHEVKSVVKSSGFLLGDEAVGILSGVDEGIFAWFTLNFLSGRLNFAEDINVNDRTAAALDLGGGSTQITFNQVNQRDSERTHQVAIFDKDFELYTHSYLGNGLIAARLGIASMIENTKESELLETHCLPPGIKIKDWQYAGKVFQVNPSEEASFEKCLQQAADFVKNVSKISPIEDLVDIPVFAFSYFFDRGMQAGMIKSEPKNGGGWIEVRQYKEAAKKACKITPEALGIEHWRPWLCMDLTYIYALLSKGYGLSDKKRIHLTKKMKDMEVSWALGAGFHLLNTYHHQHFATSPRNSTLSSRIFYQVVSFISSKATNVLGFFNLIS</sequence>
<keyword evidence="2" id="KW-0378">Hydrolase</keyword>
<dbReference type="GO" id="GO:0005524">
    <property type="term" value="F:ATP binding"/>
    <property type="evidence" value="ECO:0007669"/>
    <property type="project" value="UniProtKB-KW"/>
</dbReference>
<evidence type="ECO:0000256" key="3">
    <source>
        <dbReference type="PIRSR" id="PIRSR600407-1"/>
    </source>
</evidence>
<name>A0A914YP68_9BILA</name>
<dbReference type="PANTHER" id="PTHR11782:SF127">
    <property type="entry name" value="NTPASE, ISOFORM F"/>
    <property type="match status" value="1"/>
</dbReference>
<dbReference type="Pfam" id="PF01150">
    <property type="entry name" value="GDA1_CD39"/>
    <property type="match status" value="1"/>
</dbReference>
<evidence type="ECO:0000313" key="5">
    <source>
        <dbReference type="Proteomes" id="UP000887577"/>
    </source>
</evidence>
<evidence type="ECO:0000256" key="4">
    <source>
        <dbReference type="PIRSR" id="PIRSR600407-2"/>
    </source>
</evidence>
<dbReference type="PANTHER" id="PTHR11782">
    <property type="entry name" value="ADENOSINE/GUANOSINE DIPHOSPHATASE"/>
    <property type="match status" value="1"/>
</dbReference>
<proteinExistence type="inferred from homology"/>
<evidence type="ECO:0000256" key="1">
    <source>
        <dbReference type="ARBA" id="ARBA00009283"/>
    </source>
</evidence>
<feature type="binding site" evidence="4">
    <location>
        <begin position="217"/>
        <end position="221"/>
    </location>
    <ligand>
        <name>ATP</name>
        <dbReference type="ChEBI" id="CHEBI:30616"/>
    </ligand>
</feature>
<dbReference type="Gene3D" id="3.30.420.40">
    <property type="match status" value="1"/>
</dbReference>
<dbReference type="Proteomes" id="UP000887577">
    <property type="component" value="Unplaced"/>
</dbReference>
<accession>A0A914YP68</accession>
<dbReference type="AlphaFoldDB" id="A0A914YP68"/>
<protein>
    <submittedName>
        <fullName evidence="6">Apyrase</fullName>
    </submittedName>
</protein>
<evidence type="ECO:0000256" key="2">
    <source>
        <dbReference type="ARBA" id="ARBA00022801"/>
    </source>
</evidence>
<dbReference type="CDD" id="cd24046">
    <property type="entry name" value="ASKHA_NBD_NTPDase5-like"/>
    <property type="match status" value="1"/>
</dbReference>
<feature type="active site" description="Proton acceptor" evidence="3">
    <location>
        <position position="182"/>
    </location>
</feature>
<evidence type="ECO:0000313" key="6">
    <source>
        <dbReference type="WBParaSite" id="PSU_v2.g2078.t1"/>
    </source>
</evidence>
<organism evidence="5 6">
    <name type="scientific">Panagrolaimus superbus</name>
    <dbReference type="NCBI Taxonomy" id="310955"/>
    <lineage>
        <taxon>Eukaryota</taxon>
        <taxon>Metazoa</taxon>
        <taxon>Ecdysozoa</taxon>
        <taxon>Nematoda</taxon>
        <taxon>Chromadorea</taxon>
        <taxon>Rhabditida</taxon>
        <taxon>Tylenchina</taxon>
        <taxon>Panagrolaimomorpha</taxon>
        <taxon>Panagrolaimoidea</taxon>
        <taxon>Panagrolaimidae</taxon>
        <taxon>Panagrolaimus</taxon>
    </lineage>
</organism>
<dbReference type="WBParaSite" id="PSU_v2.g2078.t1">
    <property type="protein sequence ID" value="PSU_v2.g2078.t1"/>
    <property type="gene ID" value="PSU_v2.g2078"/>
</dbReference>
<keyword evidence="4" id="KW-0067">ATP-binding</keyword>
<dbReference type="InterPro" id="IPR000407">
    <property type="entry name" value="GDA1_CD39_NTPase"/>
</dbReference>
<dbReference type="Gene3D" id="3.30.420.150">
    <property type="entry name" value="Exopolyphosphatase. Domain 2"/>
    <property type="match status" value="1"/>
</dbReference>
<reference evidence="6" key="1">
    <citation type="submission" date="2022-11" db="UniProtKB">
        <authorList>
            <consortium name="WormBaseParasite"/>
        </authorList>
    </citation>
    <scope>IDENTIFICATION</scope>
</reference>
<keyword evidence="4" id="KW-0547">Nucleotide-binding</keyword>
<dbReference type="GO" id="GO:0016787">
    <property type="term" value="F:hydrolase activity"/>
    <property type="evidence" value="ECO:0007669"/>
    <property type="project" value="UniProtKB-KW"/>
</dbReference>